<evidence type="ECO:0008006" key="4">
    <source>
        <dbReference type="Google" id="ProtNLM"/>
    </source>
</evidence>
<keyword evidence="3" id="KW-1185">Reference proteome</keyword>
<evidence type="ECO:0000313" key="2">
    <source>
        <dbReference type="EMBL" id="ABV37973.1"/>
    </source>
</evidence>
<dbReference type="RefSeq" id="WP_012143703.1">
    <property type="nucleotide sequence ID" value="NC_009831.1"/>
</dbReference>
<name>A8FYQ0_SHESH</name>
<dbReference type="KEGG" id="sse:Ssed_3369"/>
<dbReference type="EMBL" id="CP000821">
    <property type="protein sequence ID" value="ABV37973.1"/>
    <property type="molecule type" value="Genomic_DNA"/>
</dbReference>
<dbReference type="Pfam" id="PF17963">
    <property type="entry name" value="Big_9"/>
    <property type="match status" value="2"/>
</dbReference>
<gene>
    <name evidence="2" type="ordered locus">Ssed_3369</name>
</gene>
<sequence length="722" mass="78812" precursor="true">MNLLKLSLIGFMLLWNQAHAQNSVISGGNFTENINIVDGKFEHQFVIPQSASLVVNVMLPESTEVQNISVTLADGTVVTTENADEHNVSIKSFIPVGAESIWVFPVRTVFIKLAGVPVGATTIAGDVTVNNSKSMIPIAFSYKGGGLSFENDVSPIIAVNTSTTVSLTQTILEDGLQTLNPANAVLTIHHKDLPSVTKQMFDDGALGDLLANDGIYYTGYIFPQTGRYSLFFESTVVDINGVTHKDSSYSSIRVNSVSPFQLAGNFTDQGVDTDGDGYFDQLKIVIELEGSIPLDKQYSLAVQIGSSEKSYNTSYSKIDPLSSEHSVYFDGLKLRKWHNSGPINLEIVKVFDDTNHKLVSYHENLGSTKQYDQNDFARKKEIIDQKSATFSFVDEDGNNIYEGIKASFIVDVLEDGVYEARARLKEAAIHNVWDSKHFQSKARQTLTAGIHTFDIIYPAKDIIETNLTGPGELALFTFYRYDDKVFRSVDKNLFGITPPFVCWDFGDCSASGHNTSPIASDDIYFYIEGFLDNSGEPRVVLDLLSNDADPDGDDIKLVNSNLIEPTNGTVSYCNSGGKHCYIPNPGFSGVDTFTYNIIDFYSKNGIAKSGSDTGTVTINVRANNMATPANDYADGTSGQLITIDVLANDTDPDGDNLFIVSVDQPLNGSANVVNNKVVYTPAAEFVGTELFNYDFKEQDLASGMTGGYIYSGTIEVTAKPQN</sequence>
<dbReference type="Gene3D" id="2.60.40.2810">
    <property type="match status" value="1"/>
</dbReference>
<dbReference type="Proteomes" id="UP000002015">
    <property type="component" value="Chromosome"/>
</dbReference>
<protein>
    <recommendedName>
        <fullName evidence="4">RapA2 cadherin-like domain-containing protein</fullName>
    </recommendedName>
</protein>
<keyword evidence="1" id="KW-0732">Signal</keyword>
<dbReference type="NCBIfam" id="NF041940">
    <property type="entry name" value="choice_anch_X"/>
    <property type="match status" value="1"/>
</dbReference>
<dbReference type="OrthoDB" id="6242288at2"/>
<accession>A8FYQ0</accession>
<organism evidence="2 3">
    <name type="scientific">Shewanella sediminis (strain HAW-EB3)</name>
    <dbReference type="NCBI Taxonomy" id="425104"/>
    <lineage>
        <taxon>Bacteria</taxon>
        <taxon>Pseudomonadati</taxon>
        <taxon>Pseudomonadota</taxon>
        <taxon>Gammaproteobacteria</taxon>
        <taxon>Alteromonadales</taxon>
        <taxon>Shewanellaceae</taxon>
        <taxon>Shewanella</taxon>
    </lineage>
</organism>
<dbReference type="AlphaFoldDB" id="A8FYQ0"/>
<evidence type="ECO:0000256" key="1">
    <source>
        <dbReference type="SAM" id="SignalP"/>
    </source>
</evidence>
<evidence type="ECO:0000313" key="3">
    <source>
        <dbReference type="Proteomes" id="UP000002015"/>
    </source>
</evidence>
<dbReference type="Gene3D" id="2.60.40.3440">
    <property type="match status" value="1"/>
</dbReference>
<dbReference type="HOGENOM" id="CLU_459892_0_0_6"/>
<feature type="signal peptide" evidence="1">
    <location>
        <begin position="1"/>
        <end position="20"/>
    </location>
</feature>
<dbReference type="eggNOG" id="COG4935">
    <property type="taxonomic scope" value="Bacteria"/>
</dbReference>
<feature type="chain" id="PRO_5002720119" description="RapA2 cadherin-like domain-containing protein" evidence="1">
    <location>
        <begin position="21"/>
        <end position="722"/>
    </location>
</feature>
<reference evidence="2 3" key="1">
    <citation type="submission" date="2007-08" db="EMBL/GenBank/DDBJ databases">
        <title>Complete sequence of Shewanella sediminis HAW-EB3.</title>
        <authorList>
            <consortium name="US DOE Joint Genome Institute"/>
            <person name="Copeland A."/>
            <person name="Lucas S."/>
            <person name="Lapidus A."/>
            <person name="Barry K."/>
            <person name="Glavina del Rio T."/>
            <person name="Dalin E."/>
            <person name="Tice H."/>
            <person name="Pitluck S."/>
            <person name="Chertkov O."/>
            <person name="Brettin T."/>
            <person name="Bruce D."/>
            <person name="Detter J.C."/>
            <person name="Han C."/>
            <person name="Schmutz J."/>
            <person name="Larimer F."/>
            <person name="Land M."/>
            <person name="Hauser L."/>
            <person name="Kyrpides N."/>
            <person name="Kim E."/>
            <person name="Zhao J.-S."/>
            <person name="Richardson P."/>
        </authorList>
    </citation>
    <scope>NUCLEOTIDE SEQUENCE [LARGE SCALE GENOMIC DNA]</scope>
    <source>
        <strain evidence="2 3">HAW-EB3</strain>
    </source>
</reference>
<proteinExistence type="predicted"/>
<dbReference type="STRING" id="425104.Ssed_3369"/>